<organism evidence="3">
    <name type="scientific">uncultured Acidimicrobiales bacterium</name>
    <dbReference type="NCBI Taxonomy" id="310071"/>
    <lineage>
        <taxon>Bacteria</taxon>
        <taxon>Bacillati</taxon>
        <taxon>Actinomycetota</taxon>
        <taxon>Acidimicrobiia</taxon>
        <taxon>Acidimicrobiales</taxon>
        <taxon>environmental samples</taxon>
    </lineage>
</organism>
<gene>
    <name evidence="3" type="ORF">AVDCRST_MAG10-431</name>
</gene>
<evidence type="ECO:0000259" key="2">
    <source>
        <dbReference type="Pfam" id="PF03816"/>
    </source>
</evidence>
<dbReference type="Gene3D" id="3.40.630.190">
    <property type="entry name" value="LCP protein"/>
    <property type="match status" value="1"/>
</dbReference>
<reference evidence="3" key="1">
    <citation type="submission" date="2020-02" db="EMBL/GenBank/DDBJ databases">
        <authorList>
            <person name="Meier V. D."/>
        </authorList>
    </citation>
    <scope>NUCLEOTIDE SEQUENCE</scope>
    <source>
        <strain evidence="3">AVDCRST_MAG10</strain>
    </source>
</reference>
<dbReference type="PANTHER" id="PTHR33392">
    <property type="entry name" value="POLYISOPRENYL-TEICHOIC ACID--PEPTIDOGLYCAN TEICHOIC ACID TRANSFERASE TAGU"/>
    <property type="match status" value="1"/>
</dbReference>
<dbReference type="Pfam" id="PF03816">
    <property type="entry name" value="LytR_cpsA_psr"/>
    <property type="match status" value="1"/>
</dbReference>
<evidence type="ECO:0000313" key="3">
    <source>
        <dbReference type="EMBL" id="CAA9216696.1"/>
    </source>
</evidence>
<sequence length="288" mass="29737">MAAAALGLAVGCVAPSGASRGEAAVEVIKVDQGYFRPQPGQPVFVLVMGHDARARDGRSRGDALHVIGINPEAGQATILNIPRDTWTDIPGRGIDKINAANYHGGPLLQARAVSALVGVDIPIVLSTGFEGLADMVDDLGGINVDVPFAMNDPTSGAVFPRGTVRMDGGAALAFARNRSVSGGDFTRTQDQGILILAGLSKLRDSAPSAANVLKWMAVLTNHARLDGVGLGDLYRLGRVALSIDPENVRNITMPGTAGSAGGQSVVFVGGGAAGLFADFRDDAILQRY</sequence>
<protein>
    <recommendedName>
        <fullName evidence="2">Cell envelope-related transcriptional attenuator domain-containing protein</fullName>
    </recommendedName>
</protein>
<proteinExistence type="inferred from homology"/>
<dbReference type="InterPro" id="IPR050922">
    <property type="entry name" value="LytR/CpsA/Psr_CW_biosynth"/>
</dbReference>
<evidence type="ECO:0000256" key="1">
    <source>
        <dbReference type="ARBA" id="ARBA00006068"/>
    </source>
</evidence>
<feature type="domain" description="Cell envelope-related transcriptional attenuator" evidence="2">
    <location>
        <begin position="60"/>
        <end position="201"/>
    </location>
</feature>
<name>A0A6J4HBD5_9ACTN</name>
<dbReference type="AlphaFoldDB" id="A0A6J4HBD5"/>
<dbReference type="EMBL" id="CADCTB010000028">
    <property type="protein sequence ID" value="CAA9216696.1"/>
    <property type="molecule type" value="Genomic_DNA"/>
</dbReference>
<dbReference type="InterPro" id="IPR004474">
    <property type="entry name" value="LytR_CpsA_psr"/>
</dbReference>
<dbReference type="NCBIfam" id="TIGR00350">
    <property type="entry name" value="lytR_cpsA_psr"/>
    <property type="match status" value="1"/>
</dbReference>
<accession>A0A6J4HBD5</accession>
<comment type="similarity">
    <text evidence="1">Belongs to the LytR/CpsA/Psr (LCP) family.</text>
</comment>
<dbReference type="PANTHER" id="PTHR33392:SF6">
    <property type="entry name" value="POLYISOPRENYL-TEICHOIC ACID--PEPTIDOGLYCAN TEICHOIC ACID TRANSFERASE TAGU"/>
    <property type="match status" value="1"/>
</dbReference>